<reference evidence="2 3" key="1">
    <citation type="submission" date="2024-01" db="EMBL/GenBank/DDBJ databases">
        <title>Genome assemblies of Stephania.</title>
        <authorList>
            <person name="Yang L."/>
        </authorList>
    </citation>
    <scope>NUCLEOTIDE SEQUENCE [LARGE SCALE GENOMIC DNA]</scope>
    <source>
        <strain evidence="2">JXDWG</strain>
        <tissue evidence="2">Leaf</tissue>
    </source>
</reference>
<dbReference type="EMBL" id="JBBNAG010000007">
    <property type="protein sequence ID" value="KAK9118652.1"/>
    <property type="molecule type" value="Genomic_DNA"/>
</dbReference>
<dbReference type="AlphaFoldDB" id="A0AAP0IQ63"/>
<evidence type="ECO:0000256" key="1">
    <source>
        <dbReference type="SAM" id="MobiDB-lite"/>
    </source>
</evidence>
<organism evidence="2 3">
    <name type="scientific">Stephania cephalantha</name>
    <dbReference type="NCBI Taxonomy" id="152367"/>
    <lineage>
        <taxon>Eukaryota</taxon>
        <taxon>Viridiplantae</taxon>
        <taxon>Streptophyta</taxon>
        <taxon>Embryophyta</taxon>
        <taxon>Tracheophyta</taxon>
        <taxon>Spermatophyta</taxon>
        <taxon>Magnoliopsida</taxon>
        <taxon>Ranunculales</taxon>
        <taxon>Menispermaceae</taxon>
        <taxon>Menispermoideae</taxon>
        <taxon>Cissampelideae</taxon>
        <taxon>Stephania</taxon>
    </lineage>
</organism>
<evidence type="ECO:0000313" key="2">
    <source>
        <dbReference type="EMBL" id="KAK9118652.1"/>
    </source>
</evidence>
<accession>A0AAP0IQ63</accession>
<evidence type="ECO:0000313" key="3">
    <source>
        <dbReference type="Proteomes" id="UP001419268"/>
    </source>
</evidence>
<sequence length="101" mass="11516">MTCCAWKARHVSSGGWWKAVGRRGREAEQLTRGTHGGGWKNSHKLGENLGDGADTHLEEIEELLNEEKWFVCDVVMVRCHVAASYWRKVDGMTWESVETNR</sequence>
<proteinExistence type="predicted"/>
<feature type="region of interest" description="Disordered" evidence="1">
    <location>
        <begin position="27"/>
        <end position="47"/>
    </location>
</feature>
<name>A0AAP0IQ63_9MAGN</name>
<protein>
    <submittedName>
        <fullName evidence="2">Uncharacterized protein</fullName>
    </submittedName>
</protein>
<comment type="caution">
    <text evidence="2">The sequence shown here is derived from an EMBL/GenBank/DDBJ whole genome shotgun (WGS) entry which is preliminary data.</text>
</comment>
<gene>
    <name evidence="2" type="ORF">Scep_016745</name>
</gene>
<keyword evidence="3" id="KW-1185">Reference proteome</keyword>
<dbReference type="Proteomes" id="UP001419268">
    <property type="component" value="Unassembled WGS sequence"/>
</dbReference>